<dbReference type="PROSITE" id="PS51030">
    <property type="entry name" value="NUCLEAR_REC_DBD_2"/>
    <property type="match status" value="1"/>
</dbReference>
<comment type="subcellular location">
    <subcellularLocation>
        <location evidence="1">Nucleus</location>
    </subcellularLocation>
</comment>
<dbReference type="GO" id="GO:0090575">
    <property type="term" value="C:RNA polymerase II transcription regulator complex"/>
    <property type="evidence" value="ECO:0007669"/>
    <property type="project" value="TreeGrafter"/>
</dbReference>
<dbReference type="PROSITE" id="PS00031">
    <property type="entry name" value="NUCLEAR_REC_DBD_1"/>
    <property type="match status" value="1"/>
</dbReference>
<dbReference type="PANTHER" id="PTHR24086:SF43">
    <property type="entry name" value="NUCLEAR RECEPTOR DOMAIN-CONTAINING PROTEIN"/>
    <property type="match status" value="1"/>
</dbReference>
<evidence type="ECO:0000256" key="3">
    <source>
        <dbReference type="ARBA" id="ARBA00022771"/>
    </source>
</evidence>
<evidence type="ECO:0000256" key="5">
    <source>
        <dbReference type="ARBA" id="ARBA00023015"/>
    </source>
</evidence>
<dbReference type="PRINTS" id="PR00047">
    <property type="entry name" value="STROIDFINGER"/>
</dbReference>
<dbReference type="InterPro" id="IPR049636">
    <property type="entry name" value="HNF4-like_DBD"/>
</dbReference>
<dbReference type="CDD" id="cd06960">
    <property type="entry name" value="NR_DBD_HNF4A"/>
    <property type="match status" value="1"/>
</dbReference>
<evidence type="ECO:0000256" key="6">
    <source>
        <dbReference type="ARBA" id="ARBA00023125"/>
    </source>
</evidence>
<feature type="non-terminal residue" evidence="11">
    <location>
        <position position="1"/>
    </location>
</feature>
<protein>
    <recommendedName>
        <fullName evidence="10">Nuclear receptor domain-containing protein</fullName>
    </recommendedName>
</protein>
<evidence type="ECO:0000259" key="10">
    <source>
        <dbReference type="PROSITE" id="PS51030"/>
    </source>
</evidence>
<organism evidence="11 12">
    <name type="scientific">Pristionchus mayeri</name>
    <dbReference type="NCBI Taxonomy" id="1317129"/>
    <lineage>
        <taxon>Eukaryota</taxon>
        <taxon>Metazoa</taxon>
        <taxon>Ecdysozoa</taxon>
        <taxon>Nematoda</taxon>
        <taxon>Chromadorea</taxon>
        <taxon>Rhabditida</taxon>
        <taxon>Rhabditina</taxon>
        <taxon>Diplogasteromorpha</taxon>
        <taxon>Diplogasteroidea</taxon>
        <taxon>Neodiplogasteridae</taxon>
        <taxon>Pristionchus</taxon>
    </lineage>
</organism>
<dbReference type="GO" id="GO:0008270">
    <property type="term" value="F:zinc ion binding"/>
    <property type="evidence" value="ECO:0007669"/>
    <property type="project" value="UniProtKB-KW"/>
</dbReference>
<feature type="non-terminal residue" evidence="11">
    <location>
        <position position="402"/>
    </location>
</feature>
<dbReference type="Proteomes" id="UP001328107">
    <property type="component" value="Unassembled WGS sequence"/>
</dbReference>
<dbReference type="InterPro" id="IPR013088">
    <property type="entry name" value="Znf_NHR/GATA"/>
</dbReference>
<dbReference type="GO" id="GO:0009755">
    <property type="term" value="P:hormone-mediated signaling pathway"/>
    <property type="evidence" value="ECO:0007669"/>
    <property type="project" value="TreeGrafter"/>
</dbReference>
<proteinExistence type="predicted"/>
<keyword evidence="2" id="KW-0479">Metal-binding</keyword>
<name>A0AAN4ZI21_9BILA</name>
<keyword evidence="7" id="KW-0804">Transcription</keyword>
<comment type="caution">
    <text evidence="11">The sequence shown here is derived from an EMBL/GenBank/DDBJ whole genome shotgun (WGS) entry which is preliminary data.</text>
</comment>
<dbReference type="EMBL" id="BTRK01000002">
    <property type="protein sequence ID" value="GMR38382.1"/>
    <property type="molecule type" value="Genomic_DNA"/>
</dbReference>
<accession>A0AAN4ZI21</accession>
<keyword evidence="4" id="KW-0862">Zinc</keyword>
<dbReference type="InterPro" id="IPR001628">
    <property type="entry name" value="Znf_hrmn_rcpt"/>
</dbReference>
<dbReference type="Pfam" id="PF00105">
    <property type="entry name" value="zf-C4"/>
    <property type="match status" value="1"/>
</dbReference>
<evidence type="ECO:0000256" key="1">
    <source>
        <dbReference type="ARBA" id="ARBA00004123"/>
    </source>
</evidence>
<evidence type="ECO:0000313" key="12">
    <source>
        <dbReference type="Proteomes" id="UP001328107"/>
    </source>
</evidence>
<dbReference type="PANTHER" id="PTHR24086">
    <property type="entry name" value="NUCLEAR RECEPTOR SUBFAMILY 5 GROUP A"/>
    <property type="match status" value="1"/>
</dbReference>
<dbReference type="InterPro" id="IPR035500">
    <property type="entry name" value="NHR-like_dom_sf"/>
</dbReference>
<evidence type="ECO:0000256" key="4">
    <source>
        <dbReference type="ARBA" id="ARBA00022833"/>
    </source>
</evidence>
<evidence type="ECO:0000256" key="8">
    <source>
        <dbReference type="ARBA" id="ARBA00023170"/>
    </source>
</evidence>
<reference evidence="12" key="1">
    <citation type="submission" date="2022-10" db="EMBL/GenBank/DDBJ databases">
        <title>Genome assembly of Pristionchus species.</title>
        <authorList>
            <person name="Yoshida K."/>
            <person name="Sommer R.J."/>
        </authorList>
    </citation>
    <scope>NUCLEOTIDE SEQUENCE [LARGE SCALE GENOMIC DNA]</scope>
    <source>
        <strain evidence="12">RS5460</strain>
    </source>
</reference>
<dbReference type="SUPFAM" id="SSF48508">
    <property type="entry name" value="Nuclear receptor ligand-binding domain"/>
    <property type="match status" value="1"/>
</dbReference>
<dbReference type="GO" id="GO:0009888">
    <property type="term" value="P:tissue development"/>
    <property type="evidence" value="ECO:0007669"/>
    <property type="project" value="TreeGrafter"/>
</dbReference>
<evidence type="ECO:0000256" key="9">
    <source>
        <dbReference type="ARBA" id="ARBA00023242"/>
    </source>
</evidence>
<dbReference type="GO" id="GO:0000978">
    <property type="term" value="F:RNA polymerase II cis-regulatory region sequence-specific DNA binding"/>
    <property type="evidence" value="ECO:0007669"/>
    <property type="project" value="InterPro"/>
</dbReference>
<evidence type="ECO:0000256" key="7">
    <source>
        <dbReference type="ARBA" id="ARBA00023163"/>
    </source>
</evidence>
<sequence length="402" mass="45269">PAAPSLSDLFCSSFQTLQQHHLVQLQLKHILPPTPSYSPTAAYFMSETPTSNSYQCLACGEKADGVHFGAVVCAACSAFFRRSVVDQRVYSCTGCSSGMTSTTSQGWTRERDERAASRLPGICRYCRFQRCMAVGMRPEEVQPKRLHGTGRLRSLRFTNSRCSLEDLRVRRFEMERIRQNRTQKNASYTVDDIRNTMKSEYELFLNLIMQSSIMAELLNDASPFPSPDVTHVIERSTPHRERIRELFLFSFQFDTIRSTVTHGGIQSDSLILPTGVRLPMDCLSRERLFASDANIVDPGCLARLSNDFLFSVLRVVARSMQALHMDQNEVCWLYAICISSAVIPFGRRSSFRDDLISSVSLSDEESIERQGQILLLLSSMAESLAHLRQFLQVAELAGACLT</sequence>
<dbReference type="SMART" id="SM00399">
    <property type="entry name" value="ZnF_C4"/>
    <property type="match status" value="1"/>
</dbReference>
<dbReference type="GO" id="GO:0004879">
    <property type="term" value="F:nuclear receptor activity"/>
    <property type="evidence" value="ECO:0007669"/>
    <property type="project" value="InterPro"/>
</dbReference>
<dbReference type="Gene3D" id="3.30.50.10">
    <property type="entry name" value="Erythroid Transcription Factor GATA-1, subunit A"/>
    <property type="match status" value="1"/>
</dbReference>
<evidence type="ECO:0000313" key="11">
    <source>
        <dbReference type="EMBL" id="GMR38382.1"/>
    </source>
</evidence>
<dbReference type="Gene3D" id="1.10.565.10">
    <property type="entry name" value="Retinoid X Receptor"/>
    <property type="match status" value="1"/>
</dbReference>
<dbReference type="AlphaFoldDB" id="A0AAN4ZI21"/>
<feature type="domain" description="Nuclear receptor" evidence="10">
    <location>
        <begin position="53"/>
        <end position="143"/>
    </location>
</feature>
<dbReference type="InterPro" id="IPR016355">
    <property type="entry name" value="NR5-like"/>
</dbReference>
<dbReference type="SUPFAM" id="SSF57716">
    <property type="entry name" value="Glucocorticoid receptor-like (DNA-binding domain)"/>
    <property type="match status" value="1"/>
</dbReference>
<keyword evidence="6" id="KW-0238">DNA-binding</keyword>
<keyword evidence="5" id="KW-0805">Transcription regulation</keyword>
<keyword evidence="8" id="KW-0675">Receptor</keyword>
<keyword evidence="12" id="KW-1185">Reference proteome</keyword>
<keyword evidence="3" id="KW-0863">Zinc-finger</keyword>
<evidence type="ECO:0000256" key="2">
    <source>
        <dbReference type="ARBA" id="ARBA00022723"/>
    </source>
</evidence>
<keyword evidence="9" id="KW-0539">Nucleus</keyword>
<gene>
    <name evidence="11" type="ORF">PMAYCL1PPCAC_08577</name>
</gene>